<dbReference type="Gene3D" id="3.40.190.10">
    <property type="entry name" value="Periplasmic binding protein-like II"/>
    <property type="match status" value="1"/>
</dbReference>
<dbReference type="OrthoDB" id="5240629at2"/>
<dbReference type="InterPro" id="IPR039424">
    <property type="entry name" value="SBP_5"/>
</dbReference>
<dbReference type="STRING" id="261654.GA0070611_2192"/>
<evidence type="ECO:0000256" key="1">
    <source>
        <dbReference type="SAM" id="MobiDB-lite"/>
    </source>
</evidence>
<dbReference type="Pfam" id="PF00496">
    <property type="entry name" value="SBP_bac_5"/>
    <property type="match status" value="1"/>
</dbReference>
<dbReference type="AlphaFoldDB" id="A0A1A8ZGU2"/>
<reference evidence="4" key="1">
    <citation type="submission" date="2016-06" db="EMBL/GenBank/DDBJ databases">
        <authorList>
            <person name="Varghese N."/>
            <person name="Submissions Spin"/>
        </authorList>
    </citation>
    <scope>NUCLEOTIDE SEQUENCE [LARGE SCALE GENOMIC DNA]</scope>
    <source>
        <strain evidence="4">DSM 44815</strain>
    </source>
</reference>
<dbReference type="GO" id="GO:0015833">
    <property type="term" value="P:peptide transport"/>
    <property type="evidence" value="ECO:0007669"/>
    <property type="project" value="TreeGrafter"/>
</dbReference>
<feature type="region of interest" description="Disordered" evidence="1">
    <location>
        <begin position="1"/>
        <end position="20"/>
    </location>
</feature>
<dbReference type="RefSeq" id="WP_157740296.1">
    <property type="nucleotide sequence ID" value="NZ_LT594323.1"/>
</dbReference>
<evidence type="ECO:0000259" key="2">
    <source>
        <dbReference type="Pfam" id="PF00496"/>
    </source>
</evidence>
<sequence length="573" mass="61392">MSLVEQAHHPGPAGPHRVAEPAYGGTLRLLTTERIEALDPATANGTATRQLLWATSRQLFAYPATTDPPYADRRARPVPDLAAELPTRAGGTVTADGRQWTVRLRADVHWDTDPPRPVTAADVVRALKRLAGPAARSAALAPLADVLLGLADYHAAARRAFARTRPTAAGYAEFAARHDLPGARAVDAHTLHLRLRRPVDDLVRLLAGTGLAPVPAEYDAWLPGAAVPRSTGPFRPVGRTDGGVVRLVHNPAWDPQTDPLRARFVDRIEARGDATADEVRAAGRGPEPVDLSWAGGAAAALPVPPVGWALDAYLVFNLRGPARPAGPRHRAVRRAVALAVDRLAVAEALAVPGVPSRLQHGLLPPGTPGHRPYDPWPTPYHRGDPEAARAALAELGPDARPALHLLVPDEPRRREAAEILAANLAAVGIAARLTAHRDGDLHDLLLDPTHGRAGRWDVALCGWTPDRCADPDRELRSLIADDVAGGRNYGGYRSTRVARLLAAVRAEPDPARAAELRHRVDVAVLRDLPVVPLVAAAVVPLSGRSPRVRNLRLLPHLHRVDLTRVWLDPDTTG</sequence>
<gene>
    <name evidence="3" type="ORF">GA0070611_2192</name>
</gene>
<dbReference type="PANTHER" id="PTHR30290">
    <property type="entry name" value="PERIPLASMIC BINDING COMPONENT OF ABC TRANSPORTER"/>
    <property type="match status" value="1"/>
</dbReference>
<dbReference type="GO" id="GO:1904680">
    <property type="term" value="F:peptide transmembrane transporter activity"/>
    <property type="evidence" value="ECO:0007669"/>
    <property type="project" value="TreeGrafter"/>
</dbReference>
<name>A0A1A8ZGU2_9ACTN</name>
<evidence type="ECO:0000313" key="3">
    <source>
        <dbReference type="EMBL" id="SBT43086.1"/>
    </source>
</evidence>
<feature type="domain" description="Solute-binding protein family 5" evidence="2">
    <location>
        <begin position="77"/>
        <end position="475"/>
    </location>
</feature>
<keyword evidence="4" id="KW-1185">Reference proteome</keyword>
<dbReference type="EMBL" id="LT594323">
    <property type="protein sequence ID" value="SBT43086.1"/>
    <property type="molecule type" value="Genomic_DNA"/>
</dbReference>
<dbReference type="Proteomes" id="UP000199385">
    <property type="component" value="Chromosome I"/>
</dbReference>
<evidence type="ECO:0000313" key="4">
    <source>
        <dbReference type="Proteomes" id="UP000199385"/>
    </source>
</evidence>
<accession>A0A1A8ZGU2</accession>
<dbReference type="PATRIC" id="fig|261654.4.peg.2232"/>
<organism evidence="3 4">
    <name type="scientific">Micromonospora auratinigra</name>
    <dbReference type="NCBI Taxonomy" id="261654"/>
    <lineage>
        <taxon>Bacteria</taxon>
        <taxon>Bacillati</taxon>
        <taxon>Actinomycetota</taxon>
        <taxon>Actinomycetes</taxon>
        <taxon>Micromonosporales</taxon>
        <taxon>Micromonosporaceae</taxon>
        <taxon>Micromonospora</taxon>
    </lineage>
</organism>
<proteinExistence type="predicted"/>
<dbReference type="InterPro" id="IPR000914">
    <property type="entry name" value="SBP_5_dom"/>
</dbReference>
<dbReference type="Gene3D" id="3.10.105.10">
    <property type="entry name" value="Dipeptide-binding Protein, Domain 3"/>
    <property type="match status" value="1"/>
</dbReference>
<dbReference type="SUPFAM" id="SSF53850">
    <property type="entry name" value="Periplasmic binding protein-like II"/>
    <property type="match status" value="1"/>
</dbReference>
<protein>
    <submittedName>
        <fullName evidence="3">Peptide/nickel transport system substrate-binding protein</fullName>
    </submittedName>
</protein>